<dbReference type="OrthoDB" id="1449471at2"/>
<name>A0A1I1NNZ4_9FLAO</name>
<dbReference type="SUPFAM" id="SSF48452">
    <property type="entry name" value="TPR-like"/>
    <property type="match status" value="1"/>
</dbReference>
<evidence type="ECO:0000256" key="2">
    <source>
        <dbReference type="SAM" id="MobiDB-lite"/>
    </source>
</evidence>
<dbReference type="Proteomes" id="UP000199439">
    <property type="component" value="Unassembled WGS sequence"/>
</dbReference>
<feature type="compositionally biased region" description="Polar residues" evidence="2">
    <location>
        <begin position="262"/>
        <end position="273"/>
    </location>
</feature>
<feature type="compositionally biased region" description="Basic and acidic residues" evidence="2">
    <location>
        <begin position="301"/>
        <end position="316"/>
    </location>
</feature>
<dbReference type="InterPro" id="IPR019734">
    <property type="entry name" value="TPR_rpt"/>
</dbReference>
<organism evidence="3 4">
    <name type="scientific">Algibacter pectinivorans</name>
    <dbReference type="NCBI Taxonomy" id="870482"/>
    <lineage>
        <taxon>Bacteria</taxon>
        <taxon>Pseudomonadati</taxon>
        <taxon>Bacteroidota</taxon>
        <taxon>Flavobacteriia</taxon>
        <taxon>Flavobacteriales</taxon>
        <taxon>Flavobacteriaceae</taxon>
        <taxon>Algibacter</taxon>
    </lineage>
</organism>
<dbReference type="EMBL" id="FOMI01000002">
    <property type="protein sequence ID" value="SFC99391.1"/>
    <property type="molecule type" value="Genomic_DNA"/>
</dbReference>
<evidence type="ECO:0000313" key="4">
    <source>
        <dbReference type="Proteomes" id="UP000199439"/>
    </source>
</evidence>
<reference evidence="4" key="1">
    <citation type="submission" date="2016-10" db="EMBL/GenBank/DDBJ databases">
        <authorList>
            <person name="Varghese N."/>
            <person name="Submissions S."/>
        </authorList>
    </citation>
    <scope>NUCLEOTIDE SEQUENCE [LARGE SCALE GENOMIC DNA]</scope>
    <source>
        <strain evidence="4">DSM 25730</strain>
    </source>
</reference>
<dbReference type="SMART" id="SM00028">
    <property type="entry name" value="TPR"/>
    <property type="match status" value="2"/>
</dbReference>
<evidence type="ECO:0000256" key="1">
    <source>
        <dbReference type="PROSITE-ProRule" id="PRU00339"/>
    </source>
</evidence>
<dbReference type="Gene3D" id="1.25.40.10">
    <property type="entry name" value="Tetratricopeptide repeat domain"/>
    <property type="match status" value="1"/>
</dbReference>
<dbReference type="PROSITE" id="PS50005">
    <property type="entry name" value="TPR"/>
    <property type="match status" value="1"/>
</dbReference>
<dbReference type="InterPro" id="IPR011990">
    <property type="entry name" value="TPR-like_helical_dom_sf"/>
</dbReference>
<proteinExistence type="predicted"/>
<keyword evidence="4" id="KW-1185">Reference proteome</keyword>
<dbReference type="AlphaFoldDB" id="A0A1I1NNZ4"/>
<dbReference type="Pfam" id="PF13181">
    <property type="entry name" value="TPR_8"/>
    <property type="match status" value="2"/>
</dbReference>
<dbReference type="STRING" id="870482.SAMN04487987_102461"/>
<keyword evidence="1" id="KW-0802">TPR repeat</keyword>
<feature type="region of interest" description="Disordered" evidence="2">
    <location>
        <begin position="253"/>
        <end position="316"/>
    </location>
</feature>
<gene>
    <name evidence="3" type="ORF">SAMN04487987_102461</name>
</gene>
<sequence>MKQLIFLVMLLWGLNSYSQNYESNYKADICDCIEAQENTQQLPDKIYHACFTKHMTTYAAIIDAQIKEEDKTKKFIAGQQVRRDLNQKFKYDLAYVCDAYLDIIEGKKQHALQQMRSRKIDSAKIEKLNENVAMVPHYSSYFNRGQYYYYIGDLNNAERDIKKSIQENPINKDEIITPQDHLLLALIYEEQKRYSEAITIYDAVNAKALNPSVELLKAIAYRKSKGYVLKPKVVLNEGVEPVVAAKEKIETSPVKAARRSSQRVSAPNPEQNNTTAKKRRTATKTRTSTEAETVNKQAPTKSKDSTKNLRGLFKLD</sequence>
<accession>A0A1I1NNZ4</accession>
<protein>
    <submittedName>
        <fullName evidence="3">Tetratricopeptide repeat-containing protein</fullName>
    </submittedName>
</protein>
<feature type="repeat" description="TPR" evidence="1">
    <location>
        <begin position="138"/>
        <end position="171"/>
    </location>
</feature>
<dbReference type="RefSeq" id="WP_139205211.1">
    <property type="nucleotide sequence ID" value="NZ_FOMI01000002.1"/>
</dbReference>
<evidence type="ECO:0000313" key="3">
    <source>
        <dbReference type="EMBL" id="SFC99391.1"/>
    </source>
</evidence>